<comment type="caution">
    <text evidence="2">The sequence shown here is derived from an EMBL/GenBank/DDBJ whole genome shotgun (WGS) entry which is preliminary data.</text>
</comment>
<keyword evidence="1" id="KW-0472">Membrane</keyword>
<evidence type="ECO:0000256" key="1">
    <source>
        <dbReference type="SAM" id="Phobius"/>
    </source>
</evidence>
<keyword evidence="1" id="KW-1133">Transmembrane helix</keyword>
<dbReference type="EMBL" id="PDKK01000001">
    <property type="protein sequence ID" value="RXK08331.1"/>
    <property type="molecule type" value="Genomic_DNA"/>
</dbReference>
<dbReference type="OrthoDB" id="5349156at2"/>
<keyword evidence="1" id="KW-0812">Transmembrane</keyword>
<proteinExistence type="predicted"/>
<sequence>MRKKQLLSFEAKFILGVILIIALIILPIEFSQYFNLVKKIVIDYYKKYIDIYPLWTQFAVLFSPILIYIIVVQIRKNRCDYKKDFIYGVKWKWEWYGKEVIDLQCFCPNCNEELYYNIHNSSDENLTIGKFDFICDKCDKVVASIPNSNSSTRSSNNIKTEIERVIKKRLTKR</sequence>
<keyword evidence="3" id="KW-1185">Reference proteome</keyword>
<protein>
    <submittedName>
        <fullName evidence="2">Uncharacterized protein</fullName>
    </submittedName>
</protein>
<feature type="transmembrane region" description="Helical" evidence="1">
    <location>
        <begin position="54"/>
        <end position="74"/>
    </location>
</feature>
<gene>
    <name evidence="2" type="ORF">CRV07_00565</name>
</gene>
<dbReference type="RefSeq" id="WP_129085908.1">
    <property type="nucleotide sequence ID" value="NZ_CP053836.1"/>
</dbReference>
<evidence type="ECO:0000313" key="3">
    <source>
        <dbReference type="Proteomes" id="UP000289758"/>
    </source>
</evidence>
<evidence type="ECO:0000313" key="2">
    <source>
        <dbReference type="EMBL" id="RXK08331.1"/>
    </source>
</evidence>
<dbReference type="AlphaFoldDB" id="A0A4Q1AY73"/>
<name>A0A4Q1AY73_9BACT</name>
<accession>A0A4Q1AY73</accession>
<organism evidence="2 3">
    <name type="scientific">Halarcobacter ebronensis</name>
    <dbReference type="NCBI Taxonomy" id="1462615"/>
    <lineage>
        <taxon>Bacteria</taxon>
        <taxon>Pseudomonadati</taxon>
        <taxon>Campylobacterota</taxon>
        <taxon>Epsilonproteobacteria</taxon>
        <taxon>Campylobacterales</taxon>
        <taxon>Arcobacteraceae</taxon>
        <taxon>Halarcobacter</taxon>
    </lineage>
</organism>
<reference evidence="2 3" key="1">
    <citation type="submission" date="2017-10" db="EMBL/GenBank/DDBJ databases">
        <title>Genomics of the genus Arcobacter.</title>
        <authorList>
            <person name="Perez-Cataluna A."/>
            <person name="Figueras M.J."/>
        </authorList>
    </citation>
    <scope>NUCLEOTIDE SEQUENCE [LARGE SCALE GENOMIC DNA]</scope>
    <source>
        <strain evidence="2 3">CECT 8441</strain>
    </source>
</reference>
<dbReference type="Proteomes" id="UP000289758">
    <property type="component" value="Unassembled WGS sequence"/>
</dbReference>
<feature type="transmembrane region" description="Helical" evidence="1">
    <location>
        <begin position="12"/>
        <end position="34"/>
    </location>
</feature>